<keyword evidence="2" id="KW-1133">Transmembrane helix</keyword>
<feature type="compositionally biased region" description="Polar residues" evidence="1">
    <location>
        <begin position="557"/>
        <end position="566"/>
    </location>
</feature>
<feature type="chain" id="PRO_5002078185" description="Shavenoid isoform B-like N-terminal domain-containing protein" evidence="3">
    <location>
        <begin position="25"/>
        <end position="604"/>
    </location>
</feature>
<feature type="compositionally biased region" description="Pro residues" evidence="1">
    <location>
        <begin position="595"/>
        <end position="604"/>
    </location>
</feature>
<keyword evidence="6" id="KW-1185">Reference proteome</keyword>
<accession>A0A0B2VE59</accession>
<feature type="compositionally biased region" description="Pro residues" evidence="1">
    <location>
        <begin position="519"/>
        <end position="530"/>
    </location>
</feature>
<feature type="compositionally biased region" description="Low complexity" evidence="1">
    <location>
        <begin position="425"/>
        <end position="434"/>
    </location>
</feature>
<dbReference type="PANTHER" id="PTHR39387:SF1">
    <property type="entry name" value="SHAVENOID, ISOFORM B"/>
    <property type="match status" value="1"/>
</dbReference>
<dbReference type="GO" id="GO:0005938">
    <property type="term" value="C:cell cortex"/>
    <property type="evidence" value="ECO:0007669"/>
    <property type="project" value="TreeGrafter"/>
</dbReference>
<feature type="compositionally biased region" description="Pro residues" evidence="1">
    <location>
        <begin position="542"/>
        <end position="554"/>
    </location>
</feature>
<organism evidence="5 6">
    <name type="scientific">Toxocara canis</name>
    <name type="common">Canine roundworm</name>
    <dbReference type="NCBI Taxonomy" id="6265"/>
    <lineage>
        <taxon>Eukaryota</taxon>
        <taxon>Metazoa</taxon>
        <taxon>Ecdysozoa</taxon>
        <taxon>Nematoda</taxon>
        <taxon>Chromadorea</taxon>
        <taxon>Rhabditida</taxon>
        <taxon>Spirurina</taxon>
        <taxon>Ascaridomorpha</taxon>
        <taxon>Ascaridoidea</taxon>
        <taxon>Toxocaridae</taxon>
        <taxon>Toxocara</taxon>
    </lineage>
</organism>
<dbReference type="AlphaFoldDB" id="A0A0B2VE59"/>
<dbReference type="OMA" id="DSGCDSM"/>
<dbReference type="InterPro" id="IPR057507">
    <property type="entry name" value="Sha_B-like_N"/>
</dbReference>
<feature type="region of interest" description="Disordered" evidence="1">
    <location>
        <begin position="511"/>
        <end position="604"/>
    </location>
</feature>
<protein>
    <recommendedName>
        <fullName evidence="4">Shavenoid isoform B-like N-terminal domain-containing protein</fullName>
    </recommendedName>
</protein>
<dbReference type="EMBL" id="JPKZ01001452">
    <property type="protein sequence ID" value="KHN81811.1"/>
    <property type="molecule type" value="Genomic_DNA"/>
</dbReference>
<sequence length="604" mass="66227">MLVPVICKLLTLLLFLLRARPGVAHPLLLSENQWSSVHRSLFTADTVYLASCPQSCSSLTSSSRATHSTHADCFCQCAEATPVFMPSVRSCVSKLEECKKPIPFRVDDRNSQWIPTLSLPSTNNIIAPSNAVLWKESSIEVGEVGDVNCSLGEALVQSDDLWLRKDHSKLFALKVYANSTYIMWKGNEVDARILEGTLVHLKLTCAEDAKTTFCLVFRIAGIHVNSKWTSGSGEELQWRHVELIACILLAILLAITVFASISLWAVCWPIKKGKLISRMQLHFLYHIKQQQQYMQEQIAAVKVSCSQHPTSALDGQHFSPCAAIQKRKLYFSADFFEPEMLANPPQMAQQFVVELRKMIEIAKDRARLKRHIPTLATITEEHENAEYLEISSPSCGAVQRVDEPSPKSVKSSDSGCDSMSDDDTQTQSTSEQSENCVCASADRPSTSRTPIMAPTAKNSCPNAAAAVIPSRISTMASSRMVSPMTPSPRLPPKSAVFNGIRMSNGLASGAIVPTSCAPPNEPPPPPPALRNPPSLERVLNSVPPPPPDSEPPDPSSMQAFQVNCPTRTAYAVFPNESMRKKSLPRRSKKASQKGVPPPPVETSM</sequence>
<feature type="transmembrane region" description="Helical" evidence="2">
    <location>
        <begin position="247"/>
        <end position="270"/>
    </location>
</feature>
<keyword evidence="3" id="KW-0732">Signal</keyword>
<dbReference type="STRING" id="6265.A0A0B2VE59"/>
<reference evidence="5 6" key="1">
    <citation type="submission" date="2014-11" db="EMBL/GenBank/DDBJ databases">
        <title>Genetic blueprint of the zoonotic pathogen Toxocara canis.</title>
        <authorList>
            <person name="Zhu X.-Q."/>
            <person name="Korhonen P.K."/>
            <person name="Cai H."/>
            <person name="Young N.D."/>
            <person name="Nejsum P."/>
            <person name="von Samson-Himmelstjerna G."/>
            <person name="Boag P.R."/>
            <person name="Tan P."/>
            <person name="Li Q."/>
            <person name="Min J."/>
            <person name="Yang Y."/>
            <person name="Wang X."/>
            <person name="Fang X."/>
            <person name="Hall R.S."/>
            <person name="Hofmann A."/>
            <person name="Sternberg P.W."/>
            <person name="Jex A.R."/>
            <person name="Gasser R.B."/>
        </authorList>
    </citation>
    <scope>NUCLEOTIDE SEQUENCE [LARGE SCALE GENOMIC DNA]</scope>
    <source>
        <strain evidence="5">PN_DK_2014</strain>
    </source>
</reference>
<evidence type="ECO:0000313" key="6">
    <source>
        <dbReference type="Proteomes" id="UP000031036"/>
    </source>
</evidence>
<feature type="compositionally biased region" description="Basic residues" evidence="1">
    <location>
        <begin position="580"/>
        <end position="591"/>
    </location>
</feature>
<dbReference type="Proteomes" id="UP000031036">
    <property type="component" value="Unassembled WGS sequence"/>
</dbReference>
<evidence type="ECO:0000256" key="2">
    <source>
        <dbReference type="SAM" id="Phobius"/>
    </source>
</evidence>
<name>A0A0B2VE59_TOXCA</name>
<evidence type="ECO:0000259" key="4">
    <source>
        <dbReference type="Pfam" id="PF23328"/>
    </source>
</evidence>
<feature type="domain" description="Shavenoid isoform B-like N-terminal" evidence="4">
    <location>
        <begin position="34"/>
        <end position="95"/>
    </location>
</feature>
<evidence type="ECO:0000256" key="1">
    <source>
        <dbReference type="SAM" id="MobiDB-lite"/>
    </source>
</evidence>
<evidence type="ECO:0000313" key="5">
    <source>
        <dbReference type="EMBL" id="KHN81811.1"/>
    </source>
</evidence>
<comment type="caution">
    <text evidence="5">The sequence shown here is derived from an EMBL/GenBank/DDBJ whole genome shotgun (WGS) entry which is preliminary data.</text>
</comment>
<keyword evidence="2" id="KW-0812">Transmembrane</keyword>
<dbReference type="OrthoDB" id="5822275at2759"/>
<evidence type="ECO:0000256" key="3">
    <source>
        <dbReference type="SAM" id="SignalP"/>
    </source>
</evidence>
<dbReference type="PANTHER" id="PTHR39387">
    <property type="entry name" value="SHAVENOID, ISOFORM B"/>
    <property type="match status" value="1"/>
</dbReference>
<keyword evidence="2" id="KW-0472">Membrane</keyword>
<gene>
    <name evidence="5" type="ORF">Tcan_08210</name>
</gene>
<proteinExistence type="predicted"/>
<dbReference type="Pfam" id="PF23328">
    <property type="entry name" value="Sha_B_N"/>
    <property type="match status" value="1"/>
</dbReference>
<feature type="region of interest" description="Disordered" evidence="1">
    <location>
        <begin position="396"/>
        <end position="457"/>
    </location>
</feature>
<feature type="signal peptide" evidence="3">
    <location>
        <begin position="1"/>
        <end position="24"/>
    </location>
</feature>